<feature type="compositionally biased region" description="Low complexity" evidence="1">
    <location>
        <begin position="140"/>
        <end position="151"/>
    </location>
</feature>
<feature type="compositionally biased region" description="Low complexity" evidence="1">
    <location>
        <begin position="1493"/>
        <end position="1512"/>
    </location>
</feature>
<feature type="compositionally biased region" description="Low complexity" evidence="1">
    <location>
        <begin position="1875"/>
        <end position="1884"/>
    </location>
</feature>
<dbReference type="Proteomes" id="UP001165090">
    <property type="component" value="Unassembled WGS sequence"/>
</dbReference>
<feature type="compositionally biased region" description="Low complexity" evidence="1">
    <location>
        <begin position="1399"/>
        <end position="1413"/>
    </location>
</feature>
<feature type="region of interest" description="Disordered" evidence="1">
    <location>
        <begin position="751"/>
        <end position="792"/>
    </location>
</feature>
<feature type="compositionally biased region" description="Polar residues" evidence="1">
    <location>
        <begin position="413"/>
        <end position="422"/>
    </location>
</feature>
<feature type="compositionally biased region" description="Basic residues" evidence="1">
    <location>
        <begin position="1099"/>
        <end position="1128"/>
    </location>
</feature>
<sequence>MSQSHVQDTEELLRQTISRVQRLTPVLRWPRVAYQAKLNFYGTFYASFYDTASNRRLDNSEAGPSSAQPGSVSPATGEGSPTPGQQSQQQPQQHSEQPSTASPTSTERPSPQQLQKKAAGNGDASERLRSGGPIEALLVQTQQQTQQSQQQPRKGPRGFNIQRPTVRARAAAVHPAGPTTHGAVGGPSPDSSQSAHSPDMKHHPHQCLQQGRIVGQAKKQPPEPRTERQGLPAVRAPGPEVQGTKRTSSPELATLGDFCGTAQAGGAAVTGRTALERCPAVKVNTIKPGTRGALIDDCAGCSGDDDPQWVRTHISQGQPWHEAEEPATAGCSGSHHERDDAMDGPATGDPGVAATTATSLKLELSLNLAEAGELLPDAFGSLVGAVKDAHPQPGCSVARLCPGGSPRPEKATADTNPTSNSTDLQVCASDCEPSGPTTCNQSMYISMRALAQTAPCMDVIDDGRDVRELPAPACVSGLGTGATLSGIVHMDSAACGIFESAAVMGAKPHVEMERGYDEELRTSDPRFTAGWVSRPGPACDDEDIDTMLMQALDGWGGDGRGGMGTTGSAAVAVPLAGVEAGAAAAGEAVAGLSHGLLRPDPYLGSSDAGGGRNILTIPEADSGAESPPYVAVCVMGSAPKPTPVGAAGAKSPAAETREDLHPLRLDSPDDGTRTSEVGLKSLSKVDAADIRTGDMVGPSTATCTSADVKDMSTWRLPFGNVASTEATRGEEPAVTVDVATIEIVETAGLAGNPNAMPMPPPPSQPPSQRFDGIEPPVASSVKTPAGVSVSRRTSNISLQTLESGELPSADTPVGGTPSSALQPLPFQVVMTSTNSACLGVASGLPRAGRSSSLGPLQMLGRAGSGGVGSGASSRLGMGHLESGGLRVSLSEVIPPRVAEAPGNPEERREEGADGRMDAEPNVGPDVTGKRSPVLEPQPSNCQDGGRRRRWGAPVNAMMAAAGASCDAVGGRVMDVAGDGGGADTAQLGKVSQVDLSRAKGLVAHLSVHGSLQDVVPHIQAMSAAGEAFNGNMSGRMGLKRSRSPDGWAEHRLEREHDRGKERELRTSRERLDLQAATEGSAEANAGAGARRGASAAARSRSRSRSRERRRHSRSPRWRGSRSRSRSRSPGRDWRDKRNRTRAGDFDRHRDRDRYGGRERERERERDRARDRDLDKRGGERNDNRYENRHGRSQDYGRSSDRVTRDGRSDGRSERGASGGPTAIGGRQAVEVQSVSQQQQQQPCQQNPQQIMQQQQLQRRIGAATGTADLRAVMANGGAGIRRTAAEVPPRSESAGSVYPNKRPHRETGLGARNPGSTSRGGSGSDMDLDDSDTEGAGARNRPGVDATGTGVMGTGISATAVLPPPPTKQLPATSTSLGATAPRRPGGGIGFGQRHRSKAAAAAAAAAAATATAVTHVGSSAHSPSSTGGLSPVRTGAIGAAASPVPALGGSQQNQATSPGRPRSGTAAAGAAVAPAPGSVRQLGGGKRTPGSQALPSVQQPQNQQSLQPQQQGAIAYEGKVQRALAKLHQDRGRPQQGSAGGSGTPLASDAVPKPRPGKDGAGGPAASSGLGTSVLSDAGAVLDPIGTARVGGDVPLSSNMEPDLLGFMALSMIQFSCTYMVESPRLLFNKAHIKTLAEESRTLRRKADSNREASGNKWSTLQLTLYLQSALKSMESAFGHEQAGQEREAGLRAALELLSTASQMLAVVSHEANRLAQQLLRPPPSVLSATAAAGGDGGTSAARGSGMEGGGVQPHGRATAGALPSTPPRPFKTAPSSPTHSARSLGMHTPSGLGTGAAAGGSRTPQHGGGTPLGPLAAAVACASVGGPAPSAELLVLEAIRLLALKLLAICRTRWLLVNQDSLAHAIKLHESSSADGVGSSAPGSGGGGGGGGGDDGPAGTGGRRTSPTAAADSASSTLEAAALTASTYTASIQQMAEGVQNIAAAADAWRRAANEGRAFNHAVSAPGVDPAAVVAAARIGALGYEGGAWDLMGSVNLARKALDSITGML</sequence>
<keyword evidence="3" id="KW-1185">Reference proteome</keyword>
<feature type="compositionally biased region" description="Polar residues" evidence="1">
    <location>
        <begin position="1417"/>
        <end position="1429"/>
    </location>
</feature>
<feature type="region of interest" description="Disordered" evidence="1">
    <location>
        <begin position="1728"/>
        <end position="1812"/>
    </location>
</feature>
<feature type="region of interest" description="Disordered" evidence="1">
    <location>
        <begin position="399"/>
        <end position="422"/>
    </location>
</feature>
<feature type="region of interest" description="Disordered" evidence="1">
    <location>
        <begin position="891"/>
        <end position="947"/>
    </location>
</feature>
<feature type="compositionally biased region" description="Low complexity" evidence="1">
    <location>
        <begin position="1227"/>
        <end position="1257"/>
    </location>
</feature>
<feature type="compositionally biased region" description="Basic and acidic residues" evidence="1">
    <location>
        <begin position="1047"/>
        <end position="1072"/>
    </location>
</feature>
<feature type="compositionally biased region" description="Basic and acidic residues" evidence="1">
    <location>
        <begin position="1129"/>
        <end position="1214"/>
    </location>
</feature>
<feature type="compositionally biased region" description="Low complexity" evidence="1">
    <location>
        <begin position="78"/>
        <end position="100"/>
    </location>
</feature>
<feature type="compositionally biased region" description="Basic and acidic residues" evidence="1">
    <location>
        <begin position="655"/>
        <end position="673"/>
    </location>
</feature>
<feature type="region of interest" description="Disordered" evidence="1">
    <location>
        <begin position="1873"/>
        <end position="1915"/>
    </location>
</feature>
<protein>
    <submittedName>
        <fullName evidence="2">Uncharacterized protein</fullName>
    </submittedName>
</protein>
<proteinExistence type="predicted"/>
<feature type="region of interest" description="Disordered" evidence="1">
    <location>
        <begin position="316"/>
        <end position="348"/>
    </location>
</feature>
<accession>A0ABQ5S148</accession>
<feature type="compositionally biased region" description="Low complexity" evidence="1">
    <location>
        <begin position="1459"/>
        <end position="1480"/>
    </location>
</feature>
<comment type="caution">
    <text evidence="2">The sequence shown here is derived from an EMBL/GenBank/DDBJ whole genome shotgun (WGS) entry which is preliminary data.</text>
</comment>
<feature type="region of interest" description="Disordered" evidence="1">
    <location>
        <begin position="1034"/>
        <end position="1257"/>
    </location>
</feature>
<feature type="compositionally biased region" description="Gly residues" evidence="1">
    <location>
        <begin position="1885"/>
        <end position="1904"/>
    </location>
</feature>
<feature type="region of interest" description="Disordered" evidence="1">
    <location>
        <begin position="1527"/>
        <end position="1571"/>
    </location>
</feature>
<gene>
    <name evidence="2" type="ORF">VaNZ11_006623</name>
</gene>
<feature type="compositionally biased region" description="Polar residues" evidence="1">
    <location>
        <begin position="101"/>
        <end position="115"/>
    </location>
</feature>
<feature type="compositionally biased region" description="Low complexity" evidence="1">
    <location>
        <begin position="1075"/>
        <end position="1098"/>
    </location>
</feature>
<evidence type="ECO:0000313" key="3">
    <source>
        <dbReference type="Proteomes" id="UP001165090"/>
    </source>
</evidence>
<evidence type="ECO:0000313" key="2">
    <source>
        <dbReference type="EMBL" id="GLI63612.1"/>
    </source>
</evidence>
<feature type="region of interest" description="Disordered" evidence="1">
    <location>
        <begin position="642"/>
        <end position="676"/>
    </location>
</feature>
<dbReference type="EMBL" id="BSDZ01000016">
    <property type="protein sequence ID" value="GLI63612.1"/>
    <property type="molecule type" value="Genomic_DNA"/>
</dbReference>
<organism evidence="2 3">
    <name type="scientific">Volvox africanus</name>
    <dbReference type="NCBI Taxonomy" id="51714"/>
    <lineage>
        <taxon>Eukaryota</taxon>
        <taxon>Viridiplantae</taxon>
        <taxon>Chlorophyta</taxon>
        <taxon>core chlorophytes</taxon>
        <taxon>Chlorophyceae</taxon>
        <taxon>CS clade</taxon>
        <taxon>Chlamydomonadales</taxon>
        <taxon>Volvocaceae</taxon>
        <taxon>Volvox</taxon>
    </lineage>
</organism>
<feature type="compositionally biased region" description="Low complexity" evidence="1">
    <location>
        <begin position="1729"/>
        <end position="1746"/>
    </location>
</feature>
<feature type="compositionally biased region" description="Basic and acidic residues" evidence="1">
    <location>
        <begin position="904"/>
        <end position="918"/>
    </location>
</feature>
<feature type="compositionally biased region" description="Polar residues" evidence="1">
    <location>
        <begin position="62"/>
        <end position="74"/>
    </location>
</feature>
<reference evidence="2 3" key="1">
    <citation type="journal article" date="2023" name="IScience">
        <title>Expanded male sex-determining region conserved during the evolution of homothallism in the green alga Volvox.</title>
        <authorList>
            <person name="Yamamoto K."/>
            <person name="Matsuzaki R."/>
            <person name="Mahakham W."/>
            <person name="Heman W."/>
            <person name="Sekimoto H."/>
            <person name="Kawachi M."/>
            <person name="Minakuchi Y."/>
            <person name="Toyoda A."/>
            <person name="Nozaki H."/>
        </authorList>
    </citation>
    <scope>NUCLEOTIDE SEQUENCE [LARGE SCALE GENOMIC DNA]</scope>
    <source>
        <strain evidence="2 3">NIES-4468</strain>
    </source>
</reference>
<feature type="region of interest" description="Disordered" evidence="1">
    <location>
        <begin position="57"/>
        <end position="248"/>
    </location>
</feature>
<evidence type="ECO:0000256" key="1">
    <source>
        <dbReference type="SAM" id="MobiDB-lite"/>
    </source>
</evidence>
<feature type="region of interest" description="Disordered" evidence="1">
    <location>
        <begin position="1280"/>
        <end position="1513"/>
    </location>
</feature>
<feature type="compositionally biased region" description="Pro residues" evidence="1">
    <location>
        <begin position="756"/>
        <end position="765"/>
    </location>
</feature>
<name>A0ABQ5S148_9CHLO</name>